<feature type="compositionally biased region" description="Basic and acidic residues" evidence="4">
    <location>
        <begin position="495"/>
        <end position="507"/>
    </location>
</feature>
<feature type="compositionally biased region" description="Pro residues" evidence="4">
    <location>
        <begin position="147"/>
        <end position="160"/>
    </location>
</feature>
<evidence type="ECO:0000256" key="2">
    <source>
        <dbReference type="ARBA" id="ARBA00022771"/>
    </source>
</evidence>
<feature type="domain" description="Zinc finger PHD-type" evidence="5">
    <location>
        <begin position="714"/>
        <end position="771"/>
    </location>
</feature>
<feature type="region of interest" description="Disordered" evidence="4">
    <location>
        <begin position="293"/>
        <end position="520"/>
    </location>
</feature>
<dbReference type="Proteomes" id="UP000813824">
    <property type="component" value="Unassembled WGS sequence"/>
</dbReference>
<evidence type="ECO:0000256" key="4">
    <source>
        <dbReference type="SAM" id="MobiDB-lite"/>
    </source>
</evidence>
<protein>
    <recommendedName>
        <fullName evidence="5">Zinc finger PHD-type domain-containing protein</fullName>
    </recommendedName>
</protein>
<gene>
    <name evidence="6" type="ORF">BXZ70DRAFT_376563</name>
</gene>
<feature type="compositionally biased region" description="Low complexity" evidence="4">
    <location>
        <begin position="377"/>
        <end position="389"/>
    </location>
</feature>
<dbReference type="PROSITE" id="PS01359">
    <property type="entry name" value="ZF_PHD_1"/>
    <property type="match status" value="1"/>
</dbReference>
<reference evidence="6" key="1">
    <citation type="journal article" date="2021" name="New Phytol.">
        <title>Evolutionary innovations through gain and loss of genes in the ectomycorrhizal Boletales.</title>
        <authorList>
            <person name="Wu G."/>
            <person name="Miyauchi S."/>
            <person name="Morin E."/>
            <person name="Kuo A."/>
            <person name="Drula E."/>
            <person name="Varga T."/>
            <person name="Kohler A."/>
            <person name="Feng B."/>
            <person name="Cao Y."/>
            <person name="Lipzen A."/>
            <person name="Daum C."/>
            <person name="Hundley H."/>
            <person name="Pangilinan J."/>
            <person name="Johnson J."/>
            <person name="Barry K."/>
            <person name="LaButti K."/>
            <person name="Ng V."/>
            <person name="Ahrendt S."/>
            <person name="Min B."/>
            <person name="Choi I.G."/>
            <person name="Park H."/>
            <person name="Plett J.M."/>
            <person name="Magnuson J."/>
            <person name="Spatafora J.W."/>
            <person name="Nagy L.G."/>
            <person name="Henrissat B."/>
            <person name="Grigoriev I.V."/>
            <person name="Yang Z.L."/>
            <person name="Xu J."/>
            <person name="Martin F.M."/>
        </authorList>
    </citation>
    <scope>NUCLEOTIDE SEQUENCE</scope>
    <source>
        <strain evidence="6">KKN 215</strain>
    </source>
</reference>
<organism evidence="6 7">
    <name type="scientific">Cristinia sonorae</name>
    <dbReference type="NCBI Taxonomy" id="1940300"/>
    <lineage>
        <taxon>Eukaryota</taxon>
        <taxon>Fungi</taxon>
        <taxon>Dikarya</taxon>
        <taxon>Basidiomycota</taxon>
        <taxon>Agaricomycotina</taxon>
        <taxon>Agaricomycetes</taxon>
        <taxon>Agaricomycetidae</taxon>
        <taxon>Agaricales</taxon>
        <taxon>Pleurotineae</taxon>
        <taxon>Stephanosporaceae</taxon>
        <taxon>Cristinia</taxon>
    </lineage>
</organism>
<sequence>MPRRPAPPQQLVPPDRDTLLYGDLDPSHADNLRTLRSNWKWAAFSQFFYTFAALVALPDVTLVDIEDDLARPSSLYLPRLMQRLLITLTQDRKINLDNWQTALRRQYLRRLPEANPIGPEPQVVYSDVENDDEEPEETHDDPQQPSSDPPEQPPDTPADPPLDEVPTTNGHLEPETPAAGTPSRESSKSKRKSKKKGKAGSRAQSRGAANGEPQFQFQGETKDWLNLPLLEKLDSLHLLMEWQFQNPTRLRQIMRDDDDTAQWRVEPIGYDAKTNAYWLIGPDRLWLQRALPKPPRPAKRKRPPPKATPSSSKARKLATPEDTEDDEPPARSAKRTRTQRSTRTSAANTDTPPKTSRARAAKVQANRKLDAQAKELAAFQRQAAASARTRSTRQEPASPQKQRPVFGTRASARLRGASRDDDEWQDVPEEWLKSKDGEEEDGAADEKTEDEDAMGEDEDEAGGDDSSELTELSDSSDAEVEEAPKPVNGSRKRAKQAEREVTPKEEDIPPVEEPEESPQIPSDFVEWELICLTLHDWEHVADRFAKATHYLEKALYKVLTQTIVPVVTAELKEIERKRKIEEAVVHRKRSSRIAVKESEKEEARAAAIRQAEEAEKEARSRRAEARAKKEQAEREKREKAREQRRLEREEREERTKRKEERAKNLESDRLQSGSATPSNASTSAAHERHRSSNSVHLSRVASRSSTSTPDWILDCEICHKSGVNLDDGLPMVSCGSCSRWQHITCHDHADLAAGRPRRNWESGQFYCQRCRQIIQSRRLAQSNSQPYTIPDRQYHQSHAYASKPSPTPAAYPVMQHQVYRQPTSDLRYSQPASSRDSREPYPVGQLASPPTASLPSQYQSSNGYAQYPQDQRAMYASGSATSSHSGITNGYPATPDPYARLQPPVPVPQRSTMYEPPVMSSLHRSVYPPPHPTPSHYREAYPTPQARWSDGGEHYYTPSNSNGVASRGSAGDLGYHAQDVHGGPPATAWHRSVASAAAHGERDATVPQAVVSSSGYPPTYSYSGP</sequence>
<dbReference type="SMART" id="SM00249">
    <property type="entry name" value="PHD"/>
    <property type="match status" value="1"/>
</dbReference>
<dbReference type="GO" id="GO:0006355">
    <property type="term" value="P:regulation of DNA-templated transcription"/>
    <property type="evidence" value="ECO:0007669"/>
    <property type="project" value="InterPro"/>
</dbReference>
<feature type="compositionally biased region" description="Low complexity" evidence="4">
    <location>
        <begin position="672"/>
        <end position="684"/>
    </location>
</feature>
<evidence type="ECO:0000313" key="7">
    <source>
        <dbReference type="Proteomes" id="UP000813824"/>
    </source>
</evidence>
<keyword evidence="7" id="KW-1185">Reference proteome</keyword>
<dbReference type="InterPro" id="IPR019787">
    <property type="entry name" value="Znf_PHD-finger"/>
</dbReference>
<dbReference type="Pfam" id="PF00628">
    <property type="entry name" value="PHD"/>
    <property type="match status" value="1"/>
</dbReference>
<keyword evidence="1" id="KW-0479">Metal-binding</keyword>
<feature type="compositionally biased region" description="Acidic residues" evidence="4">
    <location>
        <begin position="420"/>
        <end position="429"/>
    </location>
</feature>
<feature type="compositionally biased region" description="Low complexity" evidence="4">
    <location>
        <begin position="1012"/>
        <end position="1025"/>
    </location>
</feature>
<name>A0A8K0XMF0_9AGAR</name>
<accession>A0A8K0XMF0</accession>
<feature type="compositionally biased region" description="Polar residues" evidence="4">
    <location>
        <begin position="848"/>
        <end position="864"/>
    </location>
</feature>
<dbReference type="CDD" id="cd15489">
    <property type="entry name" value="PHD_SF"/>
    <property type="match status" value="1"/>
</dbReference>
<feature type="compositionally biased region" description="Basic and acidic residues" evidence="4">
    <location>
        <begin position="596"/>
        <end position="669"/>
    </location>
</feature>
<dbReference type="PANTHER" id="PTHR14296">
    <property type="entry name" value="REMODELING AND SPACING FACTOR 1"/>
    <property type="match status" value="1"/>
</dbReference>
<feature type="compositionally biased region" description="Polar residues" evidence="4">
    <location>
        <begin position="878"/>
        <end position="888"/>
    </location>
</feature>
<evidence type="ECO:0000259" key="5">
    <source>
        <dbReference type="SMART" id="SM00249"/>
    </source>
</evidence>
<keyword evidence="2" id="KW-0863">Zinc-finger</keyword>
<feature type="compositionally biased region" description="Polar residues" evidence="4">
    <location>
        <begin position="692"/>
        <end position="703"/>
    </location>
</feature>
<evidence type="ECO:0000256" key="1">
    <source>
        <dbReference type="ARBA" id="ARBA00022723"/>
    </source>
</evidence>
<dbReference type="Gene3D" id="3.30.40.10">
    <property type="entry name" value="Zinc/RING finger domain, C3HC4 (zinc finger)"/>
    <property type="match status" value="1"/>
</dbReference>
<dbReference type="GO" id="GO:0008270">
    <property type="term" value="F:zinc ion binding"/>
    <property type="evidence" value="ECO:0007669"/>
    <property type="project" value="UniProtKB-KW"/>
</dbReference>
<dbReference type="AlphaFoldDB" id="A0A8K0XMF0"/>
<dbReference type="InterPro" id="IPR013083">
    <property type="entry name" value="Znf_RING/FYVE/PHD"/>
</dbReference>
<feature type="region of interest" description="Disordered" evidence="4">
    <location>
        <begin position="821"/>
        <end position="900"/>
    </location>
</feature>
<evidence type="ECO:0000256" key="3">
    <source>
        <dbReference type="ARBA" id="ARBA00022833"/>
    </source>
</evidence>
<dbReference type="InterPro" id="IPR011011">
    <property type="entry name" value="Znf_FYVE_PHD"/>
</dbReference>
<feature type="compositionally biased region" description="Acidic residues" evidence="4">
    <location>
        <begin position="437"/>
        <end position="468"/>
    </location>
</feature>
<dbReference type="InterPro" id="IPR019786">
    <property type="entry name" value="Zinc_finger_PHD-type_CS"/>
</dbReference>
<feature type="region of interest" description="Disordered" evidence="4">
    <location>
        <begin position="596"/>
        <end position="703"/>
    </location>
</feature>
<feature type="region of interest" description="Disordered" evidence="4">
    <location>
        <begin position="948"/>
        <end position="1025"/>
    </location>
</feature>
<feature type="region of interest" description="Disordered" evidence="4">
    <location>
        <begin position="113"/>
        <end position="217"/>
    </location>
</feature>
<keyword evidence="3" id="KW-0862">Zinc</keyword>
<feature type="compositionally biased region" description="Acidic residues" evidence="4">
    <location>
        <begin position="128"/>
        <end position="139"/>
    </location>
</feature>
<feature type="compositionally biased region" description="Polar residues" evidence="4">
    <location>
        <begin position="821"/>
        <end position="834"/>
    </location>
</feature>
<feature type="compositionally biased region" description="Basic residues" evidence="4">
    <location>
        <begin position="189"/>
        <end position="199"/>
    </location>
</feature>
<dbReference type="InterPro" id="IPR028938">
    <property type="entry name" value="Rsf1-like"/>
</dbReference>
<dbReference type="SUPFAM" id="SSF57903">
    <property type="entry name" value="FYVE/PHD zinc finger"/>
    <property type="match status" value="1"/>
</dbReference>
<evidence type="ECO:0000313" key="6">
    <source>
        <dbReference type="EMBL" id="KAH8093710.1"/>
    </source>
</evidence>
<dbReference type="PANTHER" id="PTHR14296:SF3">
    <property type="entry name" value="DIKAR, ISOFORM F"/>
    <property type="match status" value="1"/>
</dbReference>
<dbReference type="InterPro" id="IPR001965">
    <property type="entry name" value="Znf_PHD"/>
</dbReference>
<dbReference type="EMBL" id="JAEVFJ010000028">
    <property type="protein sequence ID" value="KAH8093710.1"/>
    <property type="molecule type" value="Genomic_DNA"/>
</dbReference>
<proteinExistence type="predicted"/>
<comment type="caution">
    <text evidence="6">The sequence shown here is derived from an EMBL/GenBank/DDBJ whole genome shotgun (WGS) entry which is preliminary data.</text>
</comment>
<dbReference type="OrthoDB" id="303107at2759"/>
<dbReference type="GO" id="GO:0031213">
    <property type="term" value="C:RSF complex"/>
    <property type="evidence" value="ECO:0007669"/>
    <property type="project" value="InterPro"/>
</dbReference>